<dbReference type="InterPro" id="IPR001646">
    <property type="entry name" value="5peptide_repeat"/>
</dbReference>
<sequence>MEQENFIGNERQLKLLLKAIRENDIPQWNNFVKSSGKYFVANLTGINLSYLNLKEINLKGANLVGANLEGCNLTRANLERTKLMKATLDHCNLTKAVISNSYLKEASLKECEAVGAIFKESDLTSVNLDGANLENANILNTNLKLASLNKTNMKGVIKSKTTKIKPKPKRRELTTEEKKKLSPWKIAKQEETLRKVSRIQSEHEKKSSQLKENLRAKDRLNRNIFTNEKEINIKE</sequence>
<dbReference type="PANTHER" id="PTHR14136">
    <property type="entry name" value="BTB_POZ DOMAIN-CONTAINING PROTEIN KCTD9"/>
    <property type="match status" value="1"/>
</dbReference>
<dbReference type="PANTHER" id="PTHR14136:SF17">
    <property type="entry name" value="BTB_POZ DOMAIN-CONTAINING PROTEIN KCTD9"/>
    <property type="match status" value="1"/>
</dbReference>
<gene>
    <name evidence="1" type="ORF">EW093_12865</name>
</gene>
<dbReference type="AlphaFoldDB" id="A0A5C1QDV7"/>
<dbReference type="Pfam" id="PF00805">
    <property type="entry name" value="Pentapeptide"/>
    <property type="match status" value="2"/>
</dbReference>
<keyword evidence="2" id="KW-1185">Reference proteome</keyword>
<reference evidence="1 2" key="1">
    <citation type="submission" date="2019-02" db="EMBL/GenBank/DDBJ databases">
        <authorList>
            <person name="Fomenkov A."/>
            <person name="Dubinina G."/>
            <person name="Grabovich M."/>
            <person name="Vincze T."/>
            <person name="Roberts R.J."/>
        </authorList>
    </citation>
    <scope>NUCLEOTIDE SEQUENCE [LARGE SCALE GENOMIC DNA]</scope>
    <source>
        <strain evidence="1 2">P</strain>
    </source>
</reference>
<accession>A0A5C1QDV7</accession>
<dbReference type="Gene3D" id="2.160.20.80">
    <property type="entry name" value="E3 ubiquitin-protein ligase SopA"/>
    <property type="match status" value="1"/>
</dbReference>
<dbReference type="SUPFAM" id="SSF141571">
    <property type="entry name" value="Pentapeptide repeat-like"/>
    <property type="match status" value="1"/>
</dbReference>
<proteinExistence type="predicted"/>
<evidence type="ECO:0000313" key="1">
    <source>
        <dbReference type="EMBL" id="QEN05567.1"/>
    </source>
</evidence>
<dbReference type="KEGG" id="sper:EW093_12865"/>
<dbReference type="EMBL" id="CP035807">
    <property type="protein sequence ID" value="QEN05567.1"/>
    <property type="molecule type" value="Genomic_DNA"/>
</dbReference>
<dbReference type="InterPro" id="IPR051082">
    <property type="entry name" value="Pentapeptide-BTB/POZ_domain"/>
</dbReference>
<protein>
    <submittedName>
        <fullName evidence="1">Pentapeptide repeat-containing protein</fullName>
    </submittedName>
</protein>
<dbReference type="RefSeq" id="WP_149568803.1">
    <property type="nucleotide sequence ID" value="NZ_CP035807.1"/>
</dbReference>
<reference evidence="1 2" key="2">
    <citation type="submission" date="2019-09" db="EMBL/GenBank/DDBJ databases">
        <title>Complete Genome Sequence and Methylome Analysis of free living Spirochaetas.</title>
        <authorList>
            <person name="Leshcheva N."/>
            <person name="Mikheeva N."/>
        </authorList>
    </citation>
    <scope>NUCLEOTIDE SEQUENCE [LARGE SCALE GENOMIC DNA]</scope>
    <source>
        <strain evidence="1 2">P</strain>
    </source>
</reference>
<evidence type="ECO:0000313" key="2">
    <source>
        <dbReference type="Proteomes" id="UP000323824"/>
    </source>
</evidence>
<name>A0A5C1QDV7_9SPIO</name>
<organism evidence="1 2">
    <name type="scientific">Thiospirochaeta perfilievii</name>
    <dbReference type="NCBI Taxonomy" id="252967"/>
    <lineage>
        <taxon>Bacteria</taxon>
        <taxon>Pseudomonadati</taxon>
        <taxon>Spirochaetota</taxon>
        <taxon>Spirochaetia</taxon>
        <taxon>Spirochaetales</taxon>
        <taxon>Spirochaetaceae</taxon>
        <taxon>Thiospirochaeta</taxon>
    </lineage>
</organism>
<dbReference type="Proteomes" id="UP000323824">
    <property type="component" value="Chromosome"/>
</dbReference>
<dbReference type="OrthoDB" id="422057at2"/>